<feature type="transmembrane region" description="Helical" evidence="9">
    <location>
        <begin position="161"/>
        <end position="180"/>
    </location>
</feature>
<evidence type="ECO:0000256" key="7">
    <source>
        <dbReference type="ARBA" id="ARBA00023136"/>
    </source>
</evidence>
<dbReference type="EMBL" id="MU003778">
    <property type="protein sequence ID" value="KAF2723181.1"/>
    <property type="molecule type" value="Genomic_DNA"/>
</dbReference>
<dbReference type="PANTHER" id="PTHR11132">
    <property type="entry name" value="SOLUTE CARRIER FAMILY 35"/>
    <property type="match status" value="1"/>
</dbReference>
<feature type="transmembrane region" description="Helical" evidence="9">
    <location>
        <begin position="260"/>
        <end position="280"/>
    </location>
</feature>
<dbReference type="GO" id="GO:0005789">
    <property type="term" value="C:endoplasmic reticulum membrane"/>
    <property type="evidence" value="ECO:0007669"/>
    <property type="project" value="UniProtKB-SubCell"/>
</dbReference>
<keyword evidence="5 9" id="KW-0812">Transmembrane</keyword>
<sequence length="550" mass="60559">MASHLNGGIARRRSSSHQSTPDTFKFPDLVPDQVLDAEAEDNFSRGPSPNPLPHGLPTGLHSSERWPSRKNRSPSWRGAWVNGQSNGATRHGRQKSLSEAIRTVRTRKASVSENAAEIAEALKAPVSWRLITLCSVWYATSAFSNTSSKEILNALNMPTTLTIVQFGMVMMWCLIASWIAKHSATVRDNLPVLRNGLRRPTVDTFRATLPLTGFMVAGHILNYLGMAKIPVSLVHTIKGLSPLMTVFAYRVFFNIRYTPATYLSLIPLTIGVIMACAGDTHSKANIHGLMYAFASAIIFVTQNIVSKRIFNEATKAERDGTPFNRRKPDKLNLLCYSSATSFVLTIPIWFWSEGWTIAADFFSDSVIELSGKPGALDHGRLAVEFIVNGTFHFAQSLVAFVLLGMVSPVTYSVASLIKRVAVIMWAILWFHTPTNKAQAAGIGLTFLGLYLYDRTHSSSKADKRARHLGEASDRLLPLSTRDGKREDVNTIYTESPVNMERNTRNTTASGVPGENWMGESGSGGRNGYGWPTGTKANETWSSVDVSHNVR</sequence>
<comment type="caution">
    <text evidence="11">The sequence shown here is derived from an EMBL/GenBank/DDBJ whole genome shotgun (WGS) entry which is preliminary data.</text>
</comment>
<evidence type="ECO:0000259" key="10">
    <source>
        <dbReference type="Pfam" id="PF03151"/>
    </source>
</evidence>
<dbReference type="AlphaFoldDB" id="A0A9P4US12"/>
<feature type="transmembrane region" description="Helical" evidence="9">
    <location>
        <begin position="201"/>
        <end position="221"/>
    </location>
</feature>
<dbReference type="InterPro" id="IPR037185">
    <property type="entry name" value="EmrE-like"/>
</dbReference>
<proteinExistence type="inferred from homology"/>
<feature type="transmembrane region" description="Helical" evidence="9">
    <location>
        <begin position="286"/>
        <end position="305"/>
    </location>
</feature>
<keyword evidence="12" id="KW-1185">Reference proteome</keyword>
<feature type="transmembrane region" description="Helical" evidence="9">
    <location>
        <begin position="385"/>
        <end position="406"/>
    </location>
</feature>
<gene>
    <name evidence="11" type="ORF">K431DRAFT_265299</name>
</gene>
<dbReference type="SUPFAM" id="SSF103481">
    <property type="entry name" value="Multidrug resistance efflux transporter EmrE"/>
    <property type="match status" value="1"/>
</dbReference>
<comment type="similarity">
    <text evidence="3">Belongs to the TPT transporter family. SLC35D subfamily.</text>
</comment>
<feature type="transmembrane region" description="Helical" evidence="9">
    <location>
        <begin position="333"/>
        <end position="352"/>
    </location>
</feature>
<dbReference type="Proteomes" id="UP000799441">
    <property type="component" value="Unassembled WGS sequence"/>
</dbReference>
<feature type="transmembrane region" description="Helical" evidence="9">
    <location>
        <begin position="233"/>
        <end position="253"/>
    </location>
</feature>
<evidence type="ECO:0000256" key="3">
    <source>
        <dbReference type="ARBA" id="ARBA00010425"/>
    </source>
</evidence>
<dbReference type="InterPro" id="IPR050186">
    <property type="entry name" value="TPT_transporter"/>
</dbReference>
<dbReference type="OrthoDB" id="1588579at2759"/>
<evidence type="ECO:0000256" key="9">
    <source>
        <dbReference type="SAM" id="Phobius"/>
    </source>
</evidence>
<comment type="subunit">
    <text evidence="4">Homooligomer.</text>
</comment>
<evidence type="ECO:0000256" key="4">
    <source>
        <dbReference type="ARBA" id="ARBA00011182"/>
    </source>
</evidence>
<comment type="function">
    <text evidence="1">Involved in the import of GDP-mannose from the cytoplasm into the Golgi lumen.</text>
</comment>
<evidence type="ECO:0000313" key="11">
    <source>
        <dbReference type="EMBL" id="KAF2723181.1"/>
    </source>
</evidence>
<keyword evidence="6 9" id="KW-1133">Transmembrane helix</keyword>
<evidence type="ECO:0000313" key="12">
    <source>
        <dbReference type="Proteomes" id="UP000799441"/>
    </source>
</evidence>
<name>A0A9P4US12_9PEZI</name>
<dbReference type="InterPro" id="IPR004853">
    <property type="entry name" value="Sugar_P_trans_dom"/>
</dbReference>
<keyword evidence="7 9" id="KW-0472">Membrane</keyword>
<evidence type="ECO:0000256" key="8">
    <source>
        <dbReference type="SAM" id="MobiDB-lite"/>
    </source>
</evidence>
<feature type="region of interest" description="Disordered" evidence="8">
    <location>
        <begin position="502"/>
        <end position="523"/>
    </location>
</feature>
<reference evidence="11" key="1">
    <citation type="journal article" date="2020" name="Stud. Mycol.">
        <title>101 Dothideomycetes genomes: a test case for predicting lifestyles and emergence of pathogens.</title>
        <authorList>
            <person name="Haridas S."/>
            <person name="Albert R."/>
            <person name="Binder M."/>
            <person name="Bloem J."/>
            <person name="Labutti K."/>
            <person name="Salamov A."/>
            <person name="Andreopoulos B."/>
            <person name="Baker S."/>
            <person name="Barry K."/>
            <person name="Bills G."/>
            <person name="Bluhm B."/>
            <person name="Cannon C."/>
            <person name="Castanera R."/>
            <person name="Culley D."/>
            <person name="Daum C."/>
            <person name="Ezra D."/>
            <person name="Gonzalez J."/>
            <person name="Henrissat B."/>
            <person name="Kuo A."/>
            <person name="Liang C."/>
            <person name="Lipzen A."/>
            <person name="Lutzoni F."/>
            <person name="Magnuson J."/>
            <person name="Mondo S."/>
            <person name="Nolan M."/>
            <person name="Ohm R."/>
            <person name="Pangilinan J."/>
            <person name="Park H.-J."/>
            <person name="Ramirez L."/>
            <person name="Alfaro M."/>
            <person name="Sun H."/>
            <person name="Tritt A."/>
            <person name="Yoshinaga Y."/>
            <person name="Zwiers L.-H."/>
            <person name="Turgeon B."/>
            <person name="Goodwin S."/>
            <person name="Spatafora J."/>
            <person name="Crous P."/>
            <person name="Grigoriev I."/>
        </authorList>
    </citation>
    <scope>NUCLEOTIDE SEQUENCE</scope>
    <source>
        <strain evidence="11">CBS 116435</strain>
    </source>
</reference>
<evidence type="ECO:0000256" key="6">
    <source>
        <dbReference type="ARBA" id="ARBA00022989"/>
    </source>
</evidence>
<accession>A0A9P4US12</accession>
<dbReference type="Pfam" id="PF03151">
    <property type="entry name" value="TPT"/>
    <property type="match status" value="1"/>
</dbReference>
<evidence type="ECO:0000256" key="2">
    <source>
        <dbReference type="ARBA" id="ARBA00004477"/>
    </source>
</evidence>
<protein>
    <submittedName>
        <fullName evidence="11">TPT-domain-containing protein</fullName>
    </submittedName>
</protein>
<evidence type="ECO:0000256" key="5">
    <source>
        <dbReference type="ARBA" id="ARBA00022692"/>
    </source>
</evidence>
<evidence type="ECO:0000256" key="1">
    <source>
        <dbReference type="ARBA" id="ARBA00003420"/>
    </source>
</evidence>
<feature type="domain" description="Sugar phosphate transporter" evidence="10">
    <location>
        <begin position="129"/>
        <end position="452"/>
    </location>
</feature>
<comment type="subcellular location">
    <subcellularLocation>
        <location evidence="2">Endoplasmic reticulum membrane</location>
        <topology evidence="2">Multi-pass membrane protein</topology>
    </subcellularLocation>
</comment>
<feature type="region of interest" description="Disordered" evidence="8">
    <location>
        <begin position="1"/>
        <end position="96"/>
    </location>
</feature>
<organism evidence="11 12">
    <name type="scientific">Polychaeton citri CBS 116435</name>
    <dbReference type="NCBI Taxonomy" id="1314669"/>
    <lineage>
        <taxon>Eukaryota</taxon>
        <taxon>Fungi</taxon>
        <taxon>Dikarya</taxon>
        <taxon>Ascomycota</taxon>
        <taxon>Pezizomycotina</taxon>
        <taxon>Dothideomycetes</taxon>
        <taxon>Dothideomycetidae</taxon>
        <taxon>Capnodiales</taxon>
        <taxon>Capnodiaceae</taxon>
        <taxon>Polychaeton</taxon>
    </lineage>
</organism>